<gene>
    <name evidence="3" type="ORF">DWV08_07355</name>
    <name evidence="4" type="ORF">DXU92_15990</name>
</gene>
<evidence type="ECO:0000256" key="2">
    <source>
        <dbReference type="SAM" id="MobiDB-lite"/>
    </source>
</evidence>
<dbReference type="InterPro" id="IPR036396">
    <property type="entry name" value="Cyt_P450_sf"/>
</dbReference>
<evidence type="ECO:0000313" key="5">
    <source>
        <dbReference type="Proteomes" id="UP000254236"/>
    </source>
</evidence>
<dbReference type="InterPro" id="IPR001128">
    <property type="entry name" value="Cyt_P450"/>
</dbReference>
<dbReference type="Pfam" id="PF00067">
    <property type="entry name" value="p450"/>
    <property type="match status" value="1"/>
</dbReference>
<dbReference type="Proteomes" id="UP000254236">
    <property type="component" value="Chromosome"/>
</dbReference>
<evidence type="ECO:0000256" key="1">
    <source>
        <dbReference type="ARBA" id="ARBA00010617"/>
    </source>
</evidence>
<dbReference type="GO" id="GO:0020037">
    <property type="term" value="F:heme binding"/>
    <property type="evidence" value="ECO:0007669"/>
    <property type="project" value="InterPro"/>
</dbReference>
<dbReference type="PANTHER" id="PTHR46696:SF6">
    <property type="entry name" value="P450, PUTATIVE (EUROFUNG)-RELATED"/>
    <property type="match status" value="1"/>
</dbReference>
<dbReference type="PANTHER" id="PTHR46696">
    <property type="entry name" value="P450, PUTATIVE (EUROFUNG)-RELATED"/>
    <property type="match status" value="1"/>
</dbReference>
<name>A0A345YNE6_9MICO</name>
<dbReference type="EMBL" id="CP031356">
    <property type="protein sequence ID" value="AXK45448.1"/>
    <property type="molecule type" value="Genomic_DNA"/>
</dbReference>
<evidence type="ECO:0000313" key="6">
    <source>
        <dbReference type="Proteomes" id="UP000282185"/>
    </source>
</evidence>
<accession>A0A345YNE6</accession>
<comment type="similarity">
    <text evidence="1">Belongs to the cytochrome P450 family.</text>
</comment>
<dbReference type="GO" id="GO:0005506">
    <property type="term" value="F:iron ion binding"/>
    <property type="evidence" value="ECO:0007669"/>
    <property type="project" value="InterPro"/>
</dbReference>
<reference evidence="3 5" key="1">
    <citation type="submission" date="2018-07" db="EMBL/GenBank/DDBJ databases">
        <title>Brachybacterium saurashtrense DSM 23186 genome sequence.</title>
        <authorList>
            <person name="Guo L."/>
        </authorList>
    </citation>
    <scope>NUCLEOTIDE SEQUENCE [LARGE SCALE GENOMIC DNA]</scope>
    <source>
        <strain evidence="3 5">DSM 23186</strain>
    </source>
</reference>
<organism evidence="4 6">
    <name type="scientific">Brachybacterium saurashtrense</name>
    <dbReference type="NCBI Taxonomy" id="556288"/>
    <lineage>
        <taxon>Bacteria</taxon>
        <taxon>Bacillati</taxon>
        <taxon>Actinomycetota</taxon>
        <taxon>Actinomycetes</taxon>
        <taxon>Micrococcales</taxon>
        <taxon>Dermabacteraceae</taxon>
        <taxon>Brachybacterium</taxon>
    </lineage>
</organism>
<keyword evidence="5" id="KW-1185">Reference proteome</keyword>
<dbReference type="AlphaFoldDB" id="A0A345YNE6"/>
<reference evidence="4 6" key="2">
    <citation type="submission" date="2018-08" db="EMBL/GenBank/DDBJ databases">
        <title>Brachybacterium saurashtrense DSM 23186.</title>
        <authorList>
            <person name="Li Y."/>
        </authorList>
    </citation>
    <scope>NUCLEOTIDE SEQUENCE [LARGE SCALE GENOMIC DNA]</scope>
    <source>
        <strain evidence="4 6">DSM 23186</strain>
    </source>
</reference>
<evidence type="ECO:0000313" key="4">
    <source>
        <dbReference type="EMBL" id="RRR21179.1"/>
    </source>
</evidence>
<dbReference type="EMBL" id="QSWH01000010">
    <property type="protein sequence ID" value="RRR21179.1"/>
    <property type="molecule type" value="Genomic_DNA"/>
</dbReference>
<protein>
    <submittedName>
        <fullName evidence="4">Cytochrome P450</fullName>
    </submittedName>
</protein>
<dbReference type="KEGG" id="bsau:DWV08_07355"/>
<proteinExistence type="inferred from homology"/>
<dbReference type="InterPro" id="IPR002397">
    <property type="entry name" value="Cyt_P450_B"/>
</dbReference>
<dbReference type="Gene3D" id="1.10.630.10">
    <property type="entry name" value="Cytochrome P450"/>
    <property type="match status" value="1"/>
</dbReference>
<feature type="region of interest" description="Disordered" evidence="2">
    <location>
        <begin position="1"/>
        <end position="25"/>
    </location>
</feature>
<dbReference type="GO" id="GO:0004497">
    <property type="term" value="F:monooxygenase activity"/>
    <property type="evidence" value="ECO:0007669"/>
    <property type="project" value="InterPro"/>
</dbReference>
<dbReference type="SUPFAM" id="SSF48264">
    <property type="entry name" value="Cytochrome P450"/>
    <property type="match status" value="1"/>
</dbReference>
<dbReference type="PRINTS" id="PR00359">
    <property type="entry name" value="BP450"/>
</dbReference>
<dbReference type="OrthoDB" id="54272at2"/>
<evidence type="ECO:0000313" key="3">
    <source>
        <dbReference type="EMBL" id="AXK45448.1"/>
    </source>
</evidence>
<dbReference type="Proteomes" id="UP000282185">
    <property type="component" value="Unassembled WGS sequence"/>
</dbReference>
<sequence length="395" mass="42201">MSVPIFDPTGLEPRSATDELRAESPLARTPDGTWVVLRHAEAVRVAEDAENFSSAVSRFLQVPNGRDGAEHAAMRTATDPFFGPTEMARLAPRLRRVAAVLVDELLDGVGPEGTEVDAVAALGAVFAVRAQTSWLGWPAALETELLDWMVANHEASRSGDLARTAAVAERFDAIIRSVLAPRRSAGAEAPEDPTTALLRLEVELPDPAVPGSARRPLREEEIVSILRNWTGGDLGSIALCAGVLLMGLSRAPELVERVRDGSEAEAGAIVDELPRIDDPFVANRRVATCPVTLAGRRIAAGERVMLHWTSINRDELVVPAPDAVDPEANATANLVYGTGPHVCPGRPLATLELVTLLRELLAVAEVRPSDTPGEREVAAVGGWAHAPVVLVPRRR</sequence>
<dbReference type="RefSeq" id="WP_115413199.1">
    <property type="nucleotide sequence ID" value="NZ_CP031356.1"/>
</dbReference>
<dbReference type="GO" id="GO:0016705">
    <property type="term" value="F:oxidoreductase activity, acting on paired donors, with incorporation or reduction of molecular oxygen"/>
    <property type="evidence" value="ECO:0007669"/>
    <property type="project" value="InterPro"/>
</dbReference>